<accession>A0A6G3WRK0</accession>
<keyword evidence="3" id="KW-0547">Nucleotide-binding</keyword>
<dbReference type="AlphaFoldDB" id="A0A6G3WRK0"/>
<dbReference type="SMART" id="SM00382">
    <property type="entry name" value="AAA"/>
    <property type="match status" value="1"/>
</dbReference>
<reference evidence="8" key="1">
    <citation type="submission" date="2020-01" db="EMBL/GenBank/DDBJ databases">
        <title>Insect and environment-associated Actinomycetes.</title>
        <authorList>
            <person name="Currrie C."/>
            <person name="Chevrette M."/>
            <person name="Carlson C."/>
            <person name="Stubbendieck R."/>
            <person name="Wendt-Pienkowski E."/>
        </authorList>
    </citation>
    <scope>NUCLEOTIDE SEQUENCE</scope>
    <source>
        <strain evidence="8">SID7499</strain>
    </source>
</reference>
<dbReference type="Pfam" id="PF00005">
    <property type="entry name" value="ABC_tran"/>
    <property type="match status" value="1"/>
</dbReference>
<evidence type="ECO:0000256" key="5">
    <source>
        <dbReference type="SAM" id="MobiDB-lite"/>
    </source>
</evidence>
<evidence type="ECO:0000256" key="1">
    <source>
        <dbReference type="ARBA" id="ARBA00005417"/>
    </source>
</evidence>
<dbReference type="InterPro" id="IPR027417">
    <property type="entry name" value="P-loop_NTPase"/>
</dbReference>
<feature type="region of interest" description="Disordered" evidence="5">
    <location>
        <begin position="291"/>
        <end position="485"/>
    </location>
</feature>
<dbReference type="PROSITE" id="PS50893">
    <property type="entry name" value="ABC_TRANSPORTER_2"/>
    <property type="match status" value="1"/>
</dbReference>
<keyword evidence="4 8" id="KW-0067">ATP-binding</keyword>
<feature type="transmembrane region" description="Helical" evidence="6">
    <location>
        <begin position="520"/>
        <end position="545"/>
    </location>
</feature>
<feature type="domain" description="ABC transporter" evidence="7">
    <location>
        <begin position="2"/>
        <end position="228"/>
    </location>
</feature>
<feature type="compositionally biased region" description="Basic and acidic residues" evidence="5">
    <location>
        <begin position="452"/>
        <end position="465"/>
    </location>
</feature>
<dbReference type="PANTHER" id="PTHR43335">
    <property type="entry name" value="ABC TRANSPORTER, ATP-BINDING PROTEIN"/>
    <property type="match status" value="1"/>
</dbReference>
<keyword evidence="6" id="KW-1133">Transmembrane helix</keyword>
<gene>
    <name evidence="8" type="ORF">G3M58_16985</name>
</gene>
<evidence type="ECO:0000256" key="6">
    <source>
        <dbReference type="SAM" id="Phobius"/>
    </source>
</evidence>
<feature type="transmembrane region" description="Helical" evidence="6">
    <location>
        <begin position="736"/>
        <end position="756"/>
    </location>
</feature>
<feature type="compositionally biased region" description="Basic and acidic residues" evidence="5">
    <location>
        <begin position="332"/>
        <end position="348"/>
    </location>
</feature>
<comment type="caution">
    <text evidence="8">The sequence shown here is derived from an EMBL/GenBank/DDBJ whole genome shotgun (WGS) entry which is preliminary data.</text>
</comment>
<dbReference type="SUPFAM" id="SSF52540">
    <property type="entry name" value="P-loop containing nucleoside triphosphate hydrolases"/>
    <property type="match status" value="1"/>
</dbReference>
<keyword evidence="6" id="KW-0472">Membrane</keyword>
<proteinExistence type="inferred from homology"/>
<keyword evidence="6" id="KW-0812">Transmembrane</keyword>
<evidence type="ECO:0000256" key="4">
    <source>
        <dbReference type="ARBA" id="ARBA00022840"/>
    </source>
</evidence>
<evidence type="ECO:0000313" key="8">
    <source>
        <dbReference type="EMBL" id="NEE08146.1"/>
    </source>
</evidence>
<sequence length="761" mass="80237">MIQAFGLTSNPRKERPPAADDVSFEARAGRITALLGAPGAGKTTVLRLMLELQQGRGITHFRGRPLHRIAHPSREVGALLGDVPGHPARTVRGHLRMLCAAAGVPVRRADEVLEAVGLVSLREERLGTLSRGMDRRLGLACVLLADPHTLVLDDPADGLSTREGAWLHGMLRAHAAQGGTVLFTTSDPKGAARSADRVVTLEQGRLVADQETEEFSRTRLRPRVAVRSPHAARLAVLLAKQARISQRSVEVVREGGNRLSVYGGTCADIGEIAFRHGIVVHQLADEIGDMGPGAAGAQASGVSERSRVEAGRTTDASHDRDLGESGRITGATDDRSLDESDRVTDARRTTLAPRSGEQAPPLDPSRPPSPHPTAHMTESRPTPEPTPLPDEPASLLDGLESITEEPSPPTGEPTVRTAVPPPTPTPESHPDAPKPLTNTPSLAFGQPQLPDAKPDDRASSPDHPGDGSPAATAPSSHKAPRPARARTVRTLDALPPLPPPISVRPAPSPLRPLRYEIRRATGIGTGFLTGAVTLAVSAVIAVVLARIGHTPQPRLLAAWPRELPLPPAALGAGLLGALAFGDEFRHPALAADRGTVPRRLGLLAAKLLVSSATALVLAVLTVGCDAEVLYLVYGRELAQVPVDWLPLGVSWIGLVVGCAWAGVLAAGVFRSTTAGLAAVGAVPVLVVPVVHQLVNRPSVRTAAGLHVRLREAFLPRWPFGGERYLEAALEVVSQPVGGALTLSLTALLCAYLLTTLRSRFR</sequence>
<feature type="transmembrane region" description="Helical" evidence="6">
    <location>
        <begin position="676"/>
        <end position="694"/>
    </location>
</feature>
<feature type="compositionally biased region" description="Pro residues" evidence="5">
    <location>
        <begin position="361"/>
        <end position="371"/>
    </location>
</feature>
<feature type="transmembrane region" description="Helical" evidence="6">
    <location>
        <begin position="644"/>
        <end position="669"/>
    </location>
</feature>
<organism evidence="8">
    <name type="scientific">Streptomyces sp. SID7499</name>
    <dbReference type="NCBI Taxonomy" id="2706086"/>
    <lineage>
        <taxon>Bacteria</taxon>
        <taxon>Bacillati</taxon>
        <taxon>Actinomycetota</taxon>
        <taxon>Actinomycetes</taxon>
        <taxon>Kitasatosporales</taxon>
        <taxon>Streptomycetaceae</taxon>
        <taxon>Streptomyces</taxon>
    </lineage>
</organism>
<feature type="transmembrane region" description="Helical" evidence="6">
    <location>
        <begin position="602"/>
        <end position="624"/>
    </location>
</feature>
<dbReference type="InterPro" id="IPR003439">
    <property type="entry name" value="ABC_transporter-like_ATP-bd"/>
</dbReference>
<evidence type="ECO:0000256" key="3">
    <source>
        <dbReference type="ARBA" id="ARBA00022741"/>
    </source>
</evidence>
<keyword evidence="2" id="KW-0813">Transport</keyword>
<evidence type="ECO:0000259" key="7">
    <source>
        <dbReference type="PROSITE" id="PS50893"/>
    </source>
</evidence>
<dbReference type="EMBL" id="JAAGMN010001671">
    <property type="protein sequence ID" value="NEE08146.1"/>
    <property type="molecule type" value="Genomic_DNA"/>
</dbReference>
<protein>
    <submittedName>
        <fullName evidence="8">ATP-binding cassette domain-containing protein</fullName>
    </submittedName>
</protein>
<evidence type="ECO:0000256" key="2">
    <source>
        <dbReference type="ARBA" id="ARBA00022448"/>
    </source>
</evidence>
<feature type="compositionally biased region" description="Basic and acidic residues" evidence="5">
    <location>
        <begin position="304"/>
        <end position="324"/>
    </location>
</feature>
<dbReference type="GO" id="GO:0005524">
    <property type="term" value="F:ATP binding"/>
    <property type="evidence" value="ECO:0007669"/>
    <property type="project" value="UniProtKB-KW"/>
</dbReference>
<dbReference type="GO" id="GO:0016887">
    <property type="term" value="F:ATP hydrolysis activity"/>
    <property type="evidence" value="ECO:0007669"/>
    <property type="project" value="InterPro"/>
</dbReference>
<dbReference type="Gene3D" id="3.40.50.300">
    <property type="entry name" value="P-loop containing nucleotide triphosphate hydrolases"/>
    <property type="match status" value="1"/>
</dbReference>
<name>A0A6G3WRK0_9ACTN</name>
<dbReference type="InterPro" id="IPR003593">
    <property type="entry name" value="AAA+_ATPase"/>
</dbReference>
<comment type="similarity">
    <text evidence="1">Belongs to the ABC transporter superfamily.</text>
</comment>
<dbReference type="PANTHER" id="PTHR43335:SF4">
    <property type="entry name" value="ABC TRANSPORTER, ATP-BINDING PROTEIN"/>
    <property type="match status" value="1"/>
</dbReference>